<dbReference type="SUPFAM" id="SSF52540">
    <property type="entry name" value="P-loop containing nucleoside triphosphate hydrolases"/>
    <property type="match status" value="1"/>
</dbReference>
<evidence type="ECO:0000259" key="3">
    <source>
        <dbReference type="Pfam" id="PF22939"/>
    </source>
</evidence>
<dbReference type="PANTHER" id="PTHR10039:SF15">
    <property type="entry name" value="NACHT DOMAIN-CONTAINING PROTEIN"/>
    <property type="match status" value="1"/>
</dbReference>
<dbReference type="PROSITE" id="PS50297">
    <property type="entry name" value="ANK_REP_REGION"/>
    <property type="match status" value="1"/>
</dbReference>
<keyword evidence="1" id="KW-0677">Repeat</keyword>
<dbReference type="SMART" id="SM00248">
    <property type="entry name" value="ANK"/>
    <property type="match status" value="10"/>
</dbReference>
<dbReference type="SUPFAM" id="SSF48403">
    <property type="entry name" value="Ankyrin repeat"/>
    <property type="match status" value="2"/>
</dbReference>
<keyword evidence="2" id="KW-0040">ANK repeat</keyword>
<dbReference type="PROSITE" id="PS50088">
    <property type="entry name" value="ANK_REPEAT"/>
    <property type="match status" value="1"/>
</dbReference>
<dbReference type="Proteomes" id="UP000700596">
    <property type="component" value="Unassembled WGS sequence"/>
</dbReference>
<evidence type="ECO:0008006" key="7">
    <source>
        <dbReference type="Google" id="ProtNLM"/>
    </source>
</evidence>
<sequence length="1246" mass="141358">MSFGYSIGDFVKTLELAHAAWERFASAPAQYQALSKEVRGLVITIDDVKTLLQQSNVPSNRQKPLADILAGCYDLLLDLNSHMRKFPQLDINFKEPKSAGQRLKIAWKRVRWDPQNVDEWRSRISSNVSFLQSYLSQLNLRMTRDIKDVVDQIRQRQSSRERSAYHEEILNWITRIDSTSDHMDVHSRHTEGTGQWLLETREFKSWQARPGILYCPGLPGAGKTILTSVIVNHLYTMFQENSNTGIAFFYCNFTRQGQQRPIQILSSLLRQLLECKGEILIQLEESYEKHNRHKTHPNISEISELFVATLRLFRRSFVIIDALDEASAQDPTCSELITSLLKIRDQCDTNLLLTSRFVPQMTNYLGSAGAYGTIAIKAHHDDLRQYLRKSMYILPGFVQRNQELQNDIIFEISRSVDEMFLLAKLFLETLRGYWSVKQLRLALLDIRNRSYHRDGDSHLLDFTYSQAMARVKCQTKYQAELANKALFWIVYAFRPLMAGELQCALSVEPGEDYLDFNNIPDLDAITAACAGLVTIDHKSSVIRLVHYTAQDYFHQLWKTHSTIAHSEIAHACMALLQLKNAGVEPLDEMNINAVDHLHQYAVLNWGHHAHLGSGMVELVIDFLSNKNVVRKCWARIFPTVILSEESAEKLGLLSEEEQMSEETLVPQETPILEEFPTLEGQSIIERNTSQRVSAAHLISYFNLYETCDRLMQLGWPLDEKDDHDRTPLSYAAERGFEQMVDFLLEAGANCNSECGYDYCKPLWHAIYQGHTNIVRRFLKEPVDVNHIGGDSSKGYRETSLWLAAHQGSSEDIINLLLGYPGIDVNLTGKNTDEAYETPLVGAVTSGNLEMVKLLLAHPDVDINLAPDPFDFPPIFVAAIWSNTTIFSLLLSRDVSLQYQGTTLLHHLVRHGYGTTTGESVFSNLKILLASPKMNINALDSSGNTALHVAMLEKRPQDTIQMLLSHPKIDVNAKNHAGHYAIHYAIDNEREILKLFLEREDTQLDVMATTVCASLHVPLIEANHDDLHSYLNAERPLILDHFTYCLHLQNERGKDASSSIFHSAAEQGLSDLIELLLALPTREPNTTNSKLQTPLHSTIFALQWHLYNNYQEDDRFCEKVAFGLGDVVALLLEDRRVDVNAKDVDGNTPLMLALKPGGDGEYSDIGLELIEHLVHDERVDRSSTSFEFAVGLLGERGFEVEDLDEKDVNGQDFDGREFRGFEPVTLKTVASERNLVDLLDTQHGVDI</sequence>
<accession>A0A9P9E1H9</accession>
<dbReference type="Pfam" id="PF24883">
    <property type="entry name" value="NPHP3_N"/>
    <property type="match status" value="1"/>
</dbReference>
<dbReference type="Gene3D" id="1.25.40.20">
    <property type="entry name" value="Ankyrin repeat-containing domain"/>
    <property type="match status" value="3"/>
</dbReference>
<evidence type="ECO:0000259" key="4">
    <source>
        <dbReference type="Pfam" id="PF24883"/>
    </source>
</evidence>
<evidence type="ECO:0000256" key="1">
    <source>
        <dbReference type="ARBA" id="ARBA00022737"/>
    </source>
</evidence>
<dbReference type="InterPro" id="IPR002110">
    <property type="entry name" value="Ankyrin_rpt"/>
</dbReference>
<comment type="caution">
    <text evidence="5">The sequence shown here is derived from an EMBL/GenBank/DDBJ whole genome shotgun (WGS) entry which is preliminary data.</text>
</comment>
<proteinExistence type="predicted"/>
<dbReference type="AlphaFoldDB" id="A0A9P9E1H9"/>
<evidence type="ECO:0000256" key="2">
    <source>
        <dbReference type="PROSITE-ProRule" id="PRU00023"/>
    </source>
</evidence>
<protein>
    <recommendedName>
        <fullName evidence="7">NACHT domain-containing protein</fullName>
    </recommendedName>
</protein>
<organism evidence="5 6">
    <name type="scientific">Dendryphion nanum</name>
    <dbReference type="NCBI Taxonomy" id="256645"/>
    <lineage>
        <taxon>Eukaryota</taxon>
        <taxon>Fungi</taxon>
        <taxon>Dikarya</taxon>
        <taxon>Ascomycota</taxon>
        <taxon>Pezizomycotina</taxon>
        <taxon>Dothideomycetes</taxon>
        <taxon>Pleosporomycetidae</taxon>
        <taxon>Pleosporales</taxon>
        <taxon>Torulaceae</taxon>
        <taxon>Dendryphion</taxon>
    </lineage>
</organism>
<dbReference type="InterPro" id="IPR027417">
    <property type="entry name" value="P-loop_NTPase"/>
</dbReference>
<feature type="domain" description="GPI inositol-deacylase winged helix" evidence="3">
    <location>
        <begin position="470"/>
        <end position="553"/>
    </location>
</feature>
<dbReference type="InterPro" id="IPR056884">
    <property type="entry name" value="NPHP3-like_N"/>
</dbReference>
<dbReference type="Gene3D" id="3.40.50.300">
    <property type="entry name" value="P-loop containing nucleotide triphosphate hydrolases"/>
    <property type="match status" value="1"/>
</dbReference>
<gene>
    <name evidence="5" type="ORF">B0J11DRAFT_578054</name>
</gene>
<evidence type="ECO:0000313" key="5">
    <source>
        <dbReference type="EMBL" id="KAH7130524.1"/>
    </source>
</evidence>
<feature type="repeat" description="ANK" evidence="2">
    <location>
        <begin position="723"/>
        <end position="755"/>
    </location>
</feature>
<name>A0A9P9E1H9_9PLEO</name>
<reference evidence="5" key="1">
    <citation type="journal article" date="2021" name="Nat. Commun.">
        <title>Genetic determinants of endophytism in the Arabidopsis root mycobiome.</title>
        <authorList>
            <person name="Mesny F."/>
            <person name="Miyauchi S."/>
            <person name="Thiergart T."/>
            <person name="Pickel B."/>
            <person name="Atanasova L."/>
            <person name="Karlsson M."/>
            <person name="Huettel B."/>
            <person name="Barry K.W."/>
            <person name="Haridas S."/>
            <person name="Chen C."/>
            <person name="Bauer D."/>
            <person name="Andreopoulos W."/>
            <person name="Pangilinan J."/>
            <person name="LaButti K."/>
            <person name="Riley R."/>
            <person name="Lipzen A."/>
            <person name="Clum A."/>
            <person name="Drula E."/>
            <person name="Henrissat B."/>
            <person name="Kohler A."/>
            <person name="Grigoriev I.V."/>
            <person name="Martin F.M."/>
            <person name="Hacquard S."/>
        </authorList>
    </citation>
    <scope>NUCLEOTIDE SEQUENCE</scope>
    <source>
        <strain evidence="5">MPI-CAGE-CH-0243</strain>
    </source>
</reference>
<evidence type="ECO:0000313" key="6">
    <source>
        <dbReference type="Proteomes" id="UP000700596"/>
    </source>
</evidence>
<dbReference type="InterPro" id="IPR054471">
    <property type="entry name" value="GPIID_WHD"/>
</dbReference>
<keyword evidence="6" id="KW-1185">Reference proteome</keyword>
<dbReference type="InterPro" id="IPR036770">
    <property type="entry name" value="Ankyrin_rpt-contain_sf"/>
</dbReference>
<dbReference type="Pfam" id="PF13637">
    <property type="entry name" value="Ank_4"/>
    <property type="match status" value="1"/>
</dbReference>
<dbReference type="EMBL" id="JAGMWT010000004">
    <property type="protein sequence ID" value="KAH7130524.1"/>
    <property type="molecule type" value="Genomic_DNA"/>
</dbReference>
<dbReference type="Pfam" id="PF22939">
    <property type="entry name" value="WHD_GPIID"/>
    <property type="match status" value="1"/>
</dbReference>
<dbReference type="OrthoDB" id="7464126at2759"/>
<feature type="domain" description="Nephrocystin 3-like N-terminal" evidence="4">
    <location>
        <begin position="192"/>
        <end position="356"/>
    </location>
</feature>
<dbReference type="PANTHER" id="PTHR10039">
    <property type="entry name" value="AMELOGENIN"/>
    <property type="match status" value="1"/>
</dbReference>
<dbReference type="Pfam" id="PF12796">
    <property type="entry name" value="Ank_2"/>
    <property type="match status" value="2"/>
</dbReference>